<gene>
    <name evidence="12" type="ORF">HYC85_030430</name>
</gene>
<feature type="compositionally biased region" description="Basic and acidic residues" evidence="10">
    <location>
        <begin position="286"/>
        <end position="311"/>
    </location>
</feature>
<dbReference type="AlphaFoldDB" id="A0A7J7G0X0"/>
<evidence type="ECO:0000256" key="2">
    <source>
        <dbReference type="ARBA" id="ARBA00004496"/>
    </source>
</evidence>
<evidence type="ECO:0000256" key="8">
    <source>
        <dbReference type="ARBA" id="ARBA00023163"/>
    </source>
</evidence>
<evidence type="ECO:0000256" key="7">
    <source>
        <dbReference type="ARBA" id="ARBA00023015"/>
    </source>
</evidence>
<dbReference type="EMBL" id="JACBKZ010000014">
    <property type="protein sequence ID" value="KAF5934259.1"/>
    <property type="molecule type" value="Genomic_DNA"/>
</dbReference>
<dbReference type="GO" id="GO:0005634">
    <property type="term" value="C:nucleus"/>
    <property type="evidence" value="ECO:0007669"/>
    <property type="project" value="UniProtKB-SubCell"/>
</dbReference>
<evidence type="ECO:0000256" key="5">
    <source>
        <dbReference type="ARBA" id="ARBA00022553"/>
    </source>
</evidence>
<evidence type="ECO:0000259" key="11">
    <source>
        <dbReference type="Pfam" id="PF10497"/>
    </source>
</evidence>
<evidence type="ECO:0000256" key="4">
    <source>
        <dbReference type="ARBA" id="ARBA00022499"/>
    </source>
</evidence>
<evidence type="ECO:0000256" key="1">
    <source>
        <dbReference type="ARBA" id="ARBA00004123"/>
    </source>
</evidence>
<comment type="subcellular location">
    <subcellularLocation>
        <location evidence="2">Cytoplasm</location>
    </subcellularLocation>
    <subcellularLocation>
        <location evidence="1">Nucleus</location>
    </subcellularLocation>
</comment>
<keyword evidence="7" id="KW-0805">Transcription regulation</keyword>
<keyword evidence="6" id="KW-0832">Ubl conjugation</keyword>
<reference evidence="12 13" key="2">
    <citation type="submission" date="2020-07" db="EMBL/GenBank/DDBJ databases">
        <title>Genome assembly of wild tea tree DASZ reveals pedigree and selection history of tea varieties.</title>
        <authorList>
            <person name="Zhang W."/>
        </authorList>
    </citation>
    <scope>NUCLEOTIDE SEQUENCE [LARGE SCALE GENOMIC DNA]</scope>
    <source>
        <strain evidence="13">cv. G240</strain>
        <tissue evidence="12">Leaf</tissue>
    </source>
</reference>
<feature type="domain" description="Zinc-finger" evidence="11">
    <location>
        <begin position="349"/>
        <end position="469"/>
    </location>
</feature>
<evidence type="ECO:0000313" key="13">
    <source>
        <dbReference type="Proteomes" id="UP000593564"/>
    </source>
</evidence>
<evidence type="ECO:0000256" key="6">
    <source>
        <dbReference type="ARBA" id="ARBA00022843"/>
    </source>
</evidence>
<dbReference type="PANTHER" id="PTHR31169:SF15">
    <property type="entry name" value="EXPRESSED PROTEIN"/>
    <property type="match status" value="1"/>
</dbReference>
<keyword evidence="4" id="KW-1017">Isopeptide bond</keyword>
<proteinExistence type="predicted"/>
<keyword evidence="5" id="KW-0597">Phosphoprotein</keyword>
<keyword evidence="8" id="KW-0804">Transcription</keyword>
<name>A0A7J7G0X0_CAMSI</name>
<evidence type="ECO:0000256" key="9">
    <source>
        <dbReference type="ARBA" id="ARBA00023242"/>
    </source>
</evidence>
<feature type="compositionally biased region" description="Polar residues" evidence="10">
    <location>
        <begin position="273"/>
        <end position="284"/>
    </location>
</feature>
<dbReference type="GO" id="GO:0005737">
    <property type="term" value="C:cytoplasm"/>
    <property type="evidence" value="ECO:0007669"/>
    <property type="project" value="UniProtKB-SubCell"/>
</dbReference>
<keyword evidence="13" id="KW-1185">Reference proteome</keyword>
<feature type="compositionally biased region" description="Basic and acidic residues" evidence="10">
    <location>
        <begin position="106"/>
        <end position="124"/>
    </location>
</feature>
<comment type="caution">
    <text evidence="12">The sequence shown here is derived from an EMBL/GenBank/DDBJ whole genome shotgun (WGS) entry which is preliminary data.</text>
</comment>
<evidence type="ECO:0000313" key="12">
    <source>
        <dbReference type="EMBL" id="KAF5934259.1"/>
    </source>
</evidence>
<evidence type="ECO:0000256" key="3">
    <source>
        <dbReference type="ARBA" id="ARBA00022490"/>
    </source>
</evidence>
<dbReference type="InterPro" id="IPR040221">
    <property type="entry name" value="CDCA7/CDA7L"/>
</dbReference>
<feature type="region of interest" description="Disordered" evidence="10">
    <location>
        <begin position="81"/>
        <end position="126"/>
    </location>
</feature>
<dbReference type="InterPro" id="IPR018866">
    <property type="entry name" value="Znf-4CXXC_R1"/>
</dbReference>
<accession>A0A7J7G0X0</accession>
<dbReference type="PANTHER" id="PTHR31169">
    <property type="entry name" value="OS05G0300700 PROTEIN"/>
    <property type="match status" value="1"/>
</dbReference>
<organism evidence="12 13">
    <name type="scientific">Camellia sinensis</name>
    <name type="common">Tea plant</name>
    <name type="synonym">Thea sinensis</name>
    <dbReference type="NCBI Taxonomy" id="4442"/>
    <lineage>
        <taxon>Eukaryota</taxon>
        <taxon>Viridiplantae</taxon>
        <taxon>Streptophyta</taxon>
        <taxon>Embryophyta</taxon>
        <taxon>Tracheophyta</taxon>
        <taxon>Spermatophyta</taxon>
        <taxon>Magnoliopsida</taxon>
        <taxon>eudicotyledons</taxon>
        <taxon>Gunneridae</taxon>
        <taxon>Pentapetalae</taxon>
        <taxon>asterids</taxon>
        <taxon>Ericales</taxon>
        <taxon>Theaceae</taxon>
        <taxon>Camellia</taxon>
    </lineage>
</organism>
<keyword evidence="3" id="KW-0963">Cytoplasm</keyword>
<protein>
    <recommendedName>
        <fullName evidence="11">Zinc-finger domain-containing protein</fullName>
    </recommendedName>
</protein>
<dbReference type="Proteomes" id="UP000593564">
    <property type="component" value="Unassembled WGS sequence"/>
</dbReference>
<sequence length="477" mass="54221">MGRLKSKNHYEAIRTAQILHNQARLASMGSRKMISELRSMKKSHVRKYQKVDYGSTPQRRSARLNRLIDDSIATSDHIRFRRSNRLRGTHGEPISPHKGKLGLFGKSEEMPSSEREEKRPEVLDRPCASETRISVYPSVSRRKTLKGEQDCKQQCGNLEMDQRSIGMTDCSSNGVVCQAFLKATKAQKCSNHHETKSDYESIRTARILENQARLASLGLHKTISDLRLASPVNTYVKKYQKVDYECTPRRCSARLKGTTADSITSDQYIPLQRSNRLRGTSSEPISPRKEKVKLFGKSEEKLHSEGDEKTSANRPLVRLAVGTNMKLELSPDVLGRRCSSKSRGTVYHPVFGICCHFCRQKTLCVEEDCKRCGDLDMDQPCLGKTDCSVCHSSNGVLCRACLKVRYGEEMEVVRRNKQWMCPHCIEDKGIKPYWICNSSLCLRKRKKVPTGVAIFKAREMGYKSVAHLLMDELQRTL</sequence>
<keyword evidence="9" id="KW-0539">Nucleus</keyword>
<dbReference type="GO" id="GO:0006355">
    <property type="term" value="P:regulation of DNA-templated transcription"/>
    <property type="evidence" value="ECO:0007669"/>
    <property type="project" value="InterPro"/>
</dbReference>
<feature type="region of interest" description="Disordered" evidence="10">
    <location>
        <begin position="273"/>
        <end position="313"/>
    </location>
</feature>
<reference evidence="13" key="1">
    <citation type="journal article" date="2020" name="Nat. Commun.">
        <title>Genome assembly of wild tea tree DASZ reveals pedigree and selection history of tea varieties.</title>
        <authorList>
            <person name="Zhang W."/>
            <person name="Zhang Y."/>
            <person name="Qiu H."/>
            <person name="Guo Y."/>
            <person name="Wan H."/>
            <person name="Zhang X."/>
            <person name="Scossa F."/>
            <person name="Alseekh S."/>
            <person name="Zhang Q."/>
            <person name="Wang P."/>
            <person name="Xu L."/>
            <person name="Schmidt M.H."/>
            <person name="Jia X."/>
            <person name="Li D."/>
            <person name="Zhu A."/>
            <person name="Guo F."/>
            <person name="Chen W."/>
            <person name="Ni D."/>
            <person name="Usadel B."/>
            <person name="Fernie A.R."/>
            <person name="Wen W."/>
        </authorList>
    </citation>
    <scope>NUCLEOTIDE SEQUENCE [LARGE SCALE GENOMIC DNA]</scope>
    <source>
        <strain evidence="13">cv. G240</strain>
    </source>
</reference>
<evidence type="ECO:0000256" key="10">
    <source>
        <dbReference type="SAM" id="MobiDB-lite"/>
    </source>
</evidence>
<dbReference type="Pfam" id="PF10497">
    <property type="entry name" value="zf-4CXXC_R1"/>
    <property type="match status" value="1"/>
</dbReference>